<accession>A0A6M3XUS1</accession>
<sequence>MIIKNVTITVETDKGSKKYQLNQTAEASKNEKGKMSKAHFQPSDTNKVIMQYGKVYIDTVELDKQLTVKAK</sequence>
<organism evidence="3">
    <name type="scientific">viral metagenome</name>
    <dbReference type="NCBI Taxonomy" id="1070528"/>
    <lineage>
        <taxon>unclassified sequences</taxon>
        <taxon>metagenomes</taxon>
        <taxon>organismal metagenomes</taxon>
    </lineage>
</organism>
<evidence type="ECO:0000313" key="1">
    <source>
        <dbReference type="EMBL" id="QJA76590.1"/>
    </source>
</evidence>
<dbReference type="EMBL" id="MT142930">
    <property type="protein sequence ID" value="QJA90685.1"/>
    <property type="molecule type" value="Genomic_DNA"/>
</dbReference>
<reference evidence="3" key="1">
    <citation type="submission" date="2020-03" db="EMBL/GenBank/DDBJ databases">
        <title>The deep terrestrial virosphere.</title>
        <authorList>
            <person name="Holmfeldt K."/>
            <person name="Nilsson E."/>
            <person name="Simone D."/>
            <person name="Lopez-Fernandez M."/>
            <person name="Wu X."/>
            <person name="de Brujin I."/>
            <person name="Lundin D."/>
            <person name="Andersson A."/>
            <person name="Bertilsson S."/>
            <person name="Dopson M."/>
        </authorList>
    </citation>
    <scope>NUCLEOTIDE SEQUENCE</scope>
    <source>
        <strain evidence="1">MM415A01477</strain>
        <strain evidence="2">MM415B03612</strain>
        <strain evidence="3">TM448B02718</strain>
    </source>
</reference>
<protein>
    <submittedName>
        <fullName evidence="3">Uncharacterized protein</fullName>
    </submittedName>
</protein>
<dbReference type="EMBL" id="MT144943">
    <property type="protein sequence ID" value="QJI01699.1"/>
    <property type="molecule type" value="Genomic_DNA"/>
</dbReference>
<evidence type="ECO:0000313" key="3">
    <source>
        <dbReference type="EMBL" id="QJI01699.1"/>
    </source>
</evidence>
<dbReference type="EMBL" id="MT142233">
    <property type="protein sequence ID" value="QJA76590.1"/>
    <property type="molecule type" value="Genomic_DNA"/>
</dbReference>
<dbReference type="AlphaFoldDB" id="A0A6M3XUS1"/>
<proteinExistence type="predicted"/>
<evidence type="ECO:0000313" key="2">
    <source>
        <dbReference type="EMBL" id="QJA90685.1"/>
    </source>
</evidence>
<gene>
    <name evidence="1" type="ORF">MM415A01477_0009</name>
    <name evidence="2" type="ORF">MM415B03612_0006</name>
    <name evidence="3" type="ORF">TM448B02718_0005</name>
</gene>
<name>A0A6M3XUS1_9ZZZZ</name>